<feature type="transmembrane region" description="Helical" evidence="12">
    <location>
        <begin position="561"/>
        <end position="584"/>
    </location>
</feature>
<dbReference type="GO" id="GO:0020037">
    <property type="term" value="F:heme binding"/>
    <property type="evidence" value="ECO:0007669"/>
    <property type="project" value="InterPro"/>
</dbReference>
<sequence>MRLGMWASSKGSTRAEAASRDISADAVVSAGLVPSLKEKIKEEVTMRQAVQLTWTDMATLYKHIVEQVAEAPAAKGLSIICTAAVATLVIVALLKPLYYRTWHPLSRFPGPPAAASSRHWIYRVTDRGFPEEDLEKLHKKYQTQALRIGPNELHITDVSKYKVIYSQSKPFPKHGEFYEAFNTPHTAFTEIDAGMHKERRRLLNPFFSRAGVFKLEPIIHDKVDILINKIRRLENSHNINVCLTTEVIMEFAFARSANMLEESETTFESWFLVAFDAVARSLWKMQEWPITRKALGVMPVNVISLLDSNIVNVLKMLKFAESCLKHYEEHGNTTSHPVVFENLSSLPHELKVGEAVDILIAGADTTASTLTSGFMHILSNLAIYAKLADALREVDITSNDPSAAQLQELEKIPYLTACVKESLRIAMPVPGRLPRVVPQDLAEPFVVDGQVIPPGTIVSMSTYTMHTNEEVWGPDARVFNPDRWLQPGAKSLEQYLCTFSKGARMCIGQNVAYAEVTIEFNVTSSNLQWVISAYTLTFGGFLLLSGVLSDRYGRRWVLCTGLLWLSIWTIAVGVGETFIQLAIFRAFQEIGAAMTVPSSPGIIGSYYVGKDQSRALSVFASCGALGFCGGLIFGGFVSASLGWRYVFRLSASLSRGVWGSYDSSFSRRIEKRAVHAHD</sequence>
<dbReference type="PRINTS" id="PR00385">
    <property type="entry name" value="P450"/>
</dbReference>
<dbReference type="STRING" id="105351.A0A401KM85"/>
<dbReference type="InterPro" id="IPR036259">
    <property type="entry name" value="MFS_trans_sf"/>
</dbReference>
<comment type="caution">
    <text evidence="14">The sequence shown here is derived from an EMBL/GenBank/DDBJ whole genome shotgun (WGS) entry which is preliminary data.</text>
</comment>
<evidence type="ECO:0000256" key="10">
    <source>
        <dbReference type="PIRSR" id="PIRSR602401-1"/>
    </source>
</evidence>
<evidence type="ECO:0000259" key="13">
    <source>
        <dbReference type="PROSITE" id="PS50850"/>
    </source>
</evidence>
<evidence type="ECO:0000313" key="14">
    <source>
        <dbReference type="EMBL" id="GCB20394.1"/>
    </source>
</evidence>
<evidence type="ECO:0000256" key="5">
    <source>
        <dbReference type="ARBA" id="ARBA00022723"/>
    </source>
</evidence>
<keyword evidence="7 11" id="KW-0560">Oxidoreductase</keyword>
<evidence type="ECO:0000256" key="7">
    <source>
        <dbReference type="ARBA" id="ARBA00023002"/>
    </source>
</evidence>
<keyword evidence="11" id="KW-0503">Monooxygenase</keyword>
<dbReference type="AlphaFoldDB" id="A0A401KM85"/>
<proteinExistence type="inferred from homology"/>
<evidence type="ECO:0000256" key="6">
    <source>
        <dbReference type="ARBA" id="ARBA00022989"/>
    </source>
</evidence>
<dbReference type="Gene3D" id="1.10.630.10">
    <property type="entry name" value="Cytochrome P450"/>
    <property type="match status" value="1"/>
</dbReference>
<dbReference type="GO" id="GO:0005506">
    <property type="term" value="F:iron ion binding"/>
    <property type="evidence" value="ECO:0007669"/>
    <property type="project" value="InterPro"/>
</dbReference>
<dbReference type="EMBL" id="BDHI01000007">
    <property type="protein sequence ID" value="GCB20394.1"/>
    <property type="molecule type" value="Genomic_DNA"/>
</dbReference>
<dbReference type="PROSITE" id="PS50850">
    <property type="entry name" value="MFS"/>
    <property type="match status" value="1"/>
</dbReference>
<dbReference type="GO" id="GO:0016020">
    <property type="term" value="C:membrane"/>
    <property type="evidence" value="ECO:0007669"/>
    <property type="project" value="UniProtKB-SubCell"/>
</dbReference>
<evidence type="ECO:0000256" key="11">
    <source>
        <dbReference type="RuleBase" id="RU000461"/>
    </source>
</evidence>
<evidence type="ECO:0000256" key="12">
    <source>
        <dbReference type="SAM" id="Phobius"/>
    </source>
</evidence>
<dbReference type="CDD" id="cd11062">
    <property type="entry name" value="CYP58-like"/>
    <property type="match status" value="1"/>
</dbReference>
<organism evidence="14 15">
    <name type="scientific">Aspergillus awamori</name>
    <name type="common">Black koji mold</name>
    <dbReference type="NCBI Taxonomy" id="105351"/>
    <lineage>
        <taxon>Eukaryota</taxon>
        <taxon>Fungi</taxon>
        <taxon>Dikarya</taxon>
        <taxon>Ascomycota</taxon>
        <taxon>Pezizomycotina</taxon>
        <taxon>Eurotiomycetes</taxon>
        <taxon>Eurotiomycetidae</taxon>
        <taxon>Eurotiales</taxon>
        <taxon>Aspergillaceae</taxon>
        <taxon>Aspergillus</taxon>
    </lineage>
</organism>
<keyword evidence="8 10" id="KW-0408">Iron</keyword>
<dbReference type="InterPro" id="IPR020846">
    <property type="entry name" value="MFS_dom"/>
</dbReference>
<dbReference type="PRINTS" id="PR00463">
    <property type="entry name" value="EP450I"/>
</dbReference>
<keyword evidence="9 12" id="KW-0472">Membrane</keyword>
<dbReference type="GO" id="GO:0016705">
    <property type="term" value="F:oxidoreductase activity, acting on paired donors, with incorporation or reduction of molecular oxygen"/>
    <property type="evidence" value="ECO:0007669"/>
    <property type="project" value="InterPro"/>
</dbReference>
<gene>
    <name evidence="14" type="ORF">AAWM_03279</name>
</gene>
<keyword evidence="4 12" id="KW-0812">Transmembrane</keyword>
<dbReference type="InterPro" id="IPR017972">
    <property type="entry name" value="Cyt_P450_CS"/>
</dbReference>
<accession>A0A401KM85</accession>
<comment type="cofactor">
    <cofactor evidence="1 10">
        <name>heme</name>
        <dbReference type="ChEBI" id="CHEBI:30413"/>
    </cofactor>
</comment>
<name>A0A401KM85_ASPAW</name>
<evidence type="ECO:0000313" key="15">
    <source>
        <dbReference type="Proteomes" id="UP000286921"/>
    </source>
</evidence>
<dbReference type="GO" id="GO:0004497">
    <property type="term" value="F:monooxygenase activity"/>
    <property type="evidence" value="ECO:0007669"/>
    <property type="project" value="UniProtKB-KW"/>
</dbReference>
<feature type="domain" description="Major facilitator superfamily (MFS) profile" evidence="13">
    <location>
        <begin position="490"/>
        <end position="678"/>
    </location>
</feature>
<evidence type="ECO:0000256" key="8">
    <source>
        <dbReference type="ARBA" id="ARBA00023004"/>
    </source>
</evidence>
<feature type="binding site" description="axial binding residue" evidence="10">
    <location>
        <position position="506"/>
    </location>
    <ligand>
        <name>heme</name>
        <dbReference type="ChEBI" id="CHEBI:30413"/>
    </ligand>
    <ligandPart>
        <name>Fe</name>
        <dbReference type="ChEBI" id="CHEBI:18248"/>
    </ligandPart>
</feature>
<dbReference type="InterPro" id="IPR050121">
    <property type="entry name" value="Cytochrome_P450_monoxygenase"/>
</dbReference>
<dbReference type="GO" id="GO:0022857">
    <property type="term" value="F:transmembrane transporter activity"/>
    <property type="evidence" value="ECO:0007669"/>
    <property type="project" value="InterPro"/>
</dbReference>
<dbReference type="Proteomes" id="UP000286921">
    <property type="component" value="Unassembled WGS sequence"/>
</dbReference>
<feature type="transmembrane region" description="Helical" evidence="12">
    <location>
        <begin position="529"/>
        <end position="549"/>
    </location>
</feature>
<dbReference type="CDD" id="cd17321">
    <property type="entry name" value="MFS_MMR_MDR_like"/>
    <property type="match status" value="1"/>
</dbReference>
<evidence type="ECO:0000256" key="9">
    <source>
        <dbReference type="ARBA" id="ARBA00023136"/>
    </source>
</evidence>
<dbReference type="SUPFAM" id="SSF103473">
    <property type="entry name" value="MFS general substrate transporter"/>
    <property type="match status" value="1"/>
</dbReference>
<feature type="transmembrane region" description="Helical" evidence="12">
    <location>
        <begin position="616"/>
        <end position="643"/>
    </location>
</feature>
<comment type="similarity">
    <text evidence="3 11">Belongs to the cytochrome P450 family.</text>
</comment>
<keyword evidence="10 11" id="KW-0349">Heme</keyword>
<evidence type="ECO:0000256" key="4">
    <source>
        <dbReference type="ARBA" id="ARBA00022692"/>
    </source>
</evidence>
<dbReference type="InterPro" id="IPR005829">
    <property type="entry name" value="Sugar_transporter_CS"/>
</dbReference>
<evidence type="ECO:0000256" key="1">
    <source>
        <dbReference type="ARBA" id="ARBA00001971"/>
    </source>
</evidence>
<evidence type="ECO:0000256" key="3">
    <source>
        <dbReference type="ARBA" id="ARBA00010617"/>
    </source>
</evidence>
<dbReference type="InterPro" id="IPR036396">
    <property type="entry name" value="Cyt_P450_sf"/>
</dbReference>
<protein>
    <submittedName>
        <fullName evidence="14">Trichodiene oxygenase</fullName>
    </submittedName>
</protein>
<keyword evidence="5 10" id="KW-0479">Metal-binding</keyword>
<dbReference type="SUPFAM" id="SSF48264">
    <property type="entry name" value="Cytochrome P450"/>
    <property type="match status" value="1"/>
</dbReference>
<keyword evidence="15" id="KW-1185">Reference proteome</keyword>
<dbReference type="PANTHER" id="PTHR24305">
    <property type="entry name" value="CYTOCHROME P450"/>
    <property type="match status" value="1"/>
</dbReference>
<dbReference type="PROSITE" id="PS00086">
    <property type="entry name" value="CYTOCHROME_P450"/>
    <property type="match status" value="1"/>
</dbReference>
<feature type="transmembrane region" description="Helical" evidence="12">
    <location>
        <begin position="77"/>
        <end position="99"/>
    </location>
</feature>
<comment type="subcellular location">
    <subcellularLocation>
        <location evidence="2">Membrane</location>
        <topology evidence="2">Multi-pass membrane protein</topology>
    </subcellularLocation>
</comment>
<dbReference type="InterPro" id="IPR002401">
    <property type="entry name" value="Cyt_P450_E_grp-I"/>
</dbReference>
<dbReference type="Pfam" id="PF00067">
    <property type="entry name" value="p450"/>
    <property type="match status" value="1"/>
</dbReference>
<reference evidence="14 15" key="1">
    <citation type="submission" date="2016-09" db="EMBL/GenBank/DDBJ databases">
        <title>Aspergillus awamori IFM 58123T.</title>
        <authorList>
            <person name="Kusuya Y."/>
            <person name="Shimizu M."/>
            <person name="Takahashi H."/>
            <person name="Yaguchi T."/>
        </authorList>
    </citation>
    <scope>NUCLEOTIDE SEQUENCE [LARGE SCALE GENOMIC DNA]</scope>
    <source>
        <strain evidence="14 15">IFM 58123</strain>
    </source>
</reference>
<dbReference type="InterPro" id="IPR001128">
    <property type="entry name" value="Cyt_P450"/>
</dbReference>
<dbReference type="PANTHER" id="PTHR24305:SF234">
    <property type="entry name" value="CYTOCHROME P450"/>
    <property type="match status" value="1"/>
</dbReference>
<keyword evidence="6 12" id="KW-1133">Transmembrane helix</keyword>
<evidence type="ECO:0000256" key="2">
    <source>
        <dbReference type="ARBA" id="ARBA00004141"/>
    </source>
</evidence>
<dbReference type="PROSITE" id="PS00216">
    <property type="entry name" value="SUGAR_TRANSPORT_1"/>
    <property type="match status" value="1"/>
</dbReference>